<dbReference type="EMBL" id="JBBEGM010000001">
    <property type="protein sequence ID" value="MEJ2860559.1"/>
    <property type="molecule type" value="Genomic_DNA"/>
</dbReference>
<evidence type="ECO:0000313" key="1">
    <source>
        <dbReference type="EMBL" id="MEJ2860559.1"/>
    </source>
</evidence>
<name>A0ABU8LZM6_9PSEU</name>
<protein>
    <submittedName>
        <fullName evidence="1">Uncharacterized protein</fullName>
    </submittedName>
</protein>
<keyword evidence="2" id="KW-1185">Reference proteome</keyword>
<dbReference type="RefSeq" id="WP_337700211.1">
    <property type="nucleotide sequence ID" value="NZ_JBBEGM010000001.1"/>
</dbReference>
<evidence type="ECO:0000313" key="2">
    <source>
        <dbReference type="Proteomes" id="UP001369736"/>
    </source>
</evidence>
<comment type="caution">
    <text evidence="1">The sequence shown here is derived from an EMBL/GenBank/DDBJ whole genome shotgun (WGS) entry which is preliminary data.</text>
</comment>
<reference evidence="1 2" key="1">
    <citation type="submission" date="2024-03" db="EMBL/GenBank/DDBJ databases">
        <title>Actinomycetospora sp. OC33-EN07, a novel actinomycete isolated from wild orchid (Aerides multiflora).</title>
        <authorList>
            <person name="Suriyachadkun C."/>
        </authorList>
    </citation>
    <scope>NUCLEOTIDE SEQUENCE [LARGE SCALE GENOMIC DNA]</scope>
    <source>
        <strain evidence="1 2">OC33-EN07</strain>
    </source>
</reference>
<proteinExistence type="predicted"/>
<sequence length="106" mass="11430">MTACPPRPGGARRVELATDDGRPVVLERSGGPAMASGSRVAYMVNVDGRWVGWVFDERPWLGHRHGARSWSAAWREHDDTAARWRGEGYGTRAAALAALLDASGTA</sequence>
<organism evidence="1 2">
    <name type="scientific">Actinomycetospora flava</name>
    <dbReference type="NCBI Taxonomy" id="3129232"/>
    <lineage>
        <taxon>Bacteria</taxon>
        <taxon>Bacillati</taxon>
        <taxon>Actinomycetota</taxon>
        <taxon>Actinomycetes</taxon>
        <taxon>Pseudonocardiales</taxon>
        <taxon>Pseudonocardiaceae</taxon>
        <taxon>Actinomycetospora</taxon>
    </lineage>
</organism>
<gene>
    <name evidence="1" type="ORF">WCD58_05300</name>
</gene>
<accession>A0ABU8LZM6</accession>
<dbReference type="Proteomes" id="UP001369736">
    <property type="component" value="Unassembled WGS sequence"/>
</dbReference>